<dbReference type="InterPro" id="IPR035940">
    <property type="entry name" value="CAP_sf"/>
</dbReference>
<feature type="transmembrane region" description="Helical" evidence="1">
    <location>
        <begin position="344"/>
        <end position="366"/>
    </location>
</feature>
<feature type="domain" description="SCP" evidence="2">
    <location>
        <begin position="128"/>
        <end position="235"/>
    </location>
</feature>
<dbReference type="AlphaFoldDB" id="A0A1G1Y6C2"/>
<evidence type="ECO:0000256" key="1">
    <source>
        <dbReference type="SAM" id="Phobius"/>
    </source>
</evidence>
<sequence>MRLFKQNNQNTGKKAVFTVFVSIVGAAVYIFRAQSLKKLIKGETRELHELQTGQESFNQFVHDSKTLLKDFFIPHKGNNHRPRGLRPKSLATYALLAVGVKVFVTGFLFFTYPTPAQLSAIVSQRIIELHNEARLEAGLEPLVLNASLIDAATRKGLDMLEQQYFAHDTPDGKRPWEWINRSQYDYVYAGENLALDFTSAEVVQSAFMKSPSHRKNILNPKYREIGVAVLQGDFEGRNTILLVNFFGTQRKDLSTLVDARPTPTVAPTQPTQVVAEPAPVIEPVVVPNPTLPTQTSQPAVAGEQIEPVAAQLEPPALETPNTGVIVVAASESVSRPLVDLVIEYSHIFFLGFLIFMIAFLVLNILVKIRVQHSELILQSLVVVVLLAALLLINFHFAEGVTDQIIIL</sequence>
<keyword evidence="1" id="KW-0812">Transmembrane</keyword>
<dbReference type="CDD" id="cd05379">
    <property type="entry name" value="CAP_bacterial"/>
    <property type="match status" value="1"/>
</dbReference>
<comment type="caution">
    <text evidence="3">The sequence shown here is derived from an EMBL/GenBank/DDBJ whole genome shotgun (WGS) entry which is preliminary data.</text>
</comment>
<dbReference type="PANTHER" id="PTHR31157:SF1">
    <property type="entry name" value="SCP DOMAIN-CONTAINING PROTEIN"/>
    <property type="match status" value="1"/>
</dbReference>
<gene>
    <name evidence="3" type="ORF">A2840_00385</name>
</gene>
<dbReference type="EMBL" id="MHIG01000015">
    <property type="protein sequence ID" value="OGY47107.1"/>
    <property type="molecule type" value="Genomic_DNA"/>
</dbReference>
<dbReference type="Gene3D" id="3.40.33.10">
    <property type="entry name" value="CAP"/>
    <property type="match status" value="1"/>
</dbReference>
<reference evidence="3 4" key="1">
    <citation type="journal article" date="2016" name="Nat. Commun.">
        <title>Thousands of microbial genomes shed light on interconnected biogeochemical processes in an aquifer system.</title>
        <authorList>
            <person name="Anantharaman K."/>
            <person name="Brown C.T."/>
            <person name="Hug L.A."/>
            <person name="Sharon I."/>
            <person name="Castelle C.J."/>
            <person name="Probst A.J."/>
            <person name="Thomas B.C."/>
            <person name="Singh A."/>
            <person name="Wilkins M.J."/>
            <person name="Karaoz U."/>
            <person name="Brodie E.L."/>
            <person name="Williams K.H."/>
            <person name="Hubbard S.S."/>
            <person name="Banfield J.F."/>
        </authorList>
    </citation>
    <scope>NUCLEOTIDE SEQUENCE [LARGE SCALE GENOMIC DNA]</scope>
</reference>
<protein>
    <recommendedName>
        <fullName evidence="2">SCP domain-containing protein</fullName>
    </recommendedName>
</protein>
<feature type="transmembrane region" description="Helical" evidence="1">
    <location>
        <begin position="15"/>
        <end position="31"/>
    </location>
</feature>
<feature type="transmembrane region" description="Helical" evidence="1">
    <location>
        <begin position="90"/>
        <end position="112"/>
    </location>
</feature>
<organism evidence="3 4">
    <name type="scientific">Candidatus Buchananbacteria bacterium RIFCSPHIGHO2_01_FULL_47_11b</name>
    <dbReference type="NCBI Taxonomy" id="1797537"/>
    <lineage>
        <taxon>Bacteria</taxon>
        <taxon>Candidatus Buchananiibacteriota</taxon>
    </lineage>
</organism>
<evidence type="ECO:0000313" key="4">
    <source>
        <dbReference type="Proteomes" id="UP000178385"/>
    </source>
</evidence>
<dbReference type="SUPFAM" id="SSF55797">
    <property type="entry name" value="PR-1-like"/>
    <property type="match status" value="1"/>
</dbReference>
<proteinExistence type="predicted"/>
<dbReference type="Proteomes" id="UP000178385">
    <property type="component" value="Unassembled WGS sequence"/>
</dbReference>
<evidence type="ECO:0000313" key="3">
    <source>
        <dbReference type="EMBL" id="OGY47107.1"/>
    </source>
</evidence>
<accession>A0A1G1Y6C2</accession>
<name>A0A1G1Y6C2_9BACT</name>
<keyword evidence="1" id="KW-1133">Transmembrane helix</keyword>
<keyword evidence="1" id="KW-0472">Membrane</keyword>
<dbReference type="InterPro" id="IPR014044">
    <property type="entry name" value="CAP_dom"/>
</dbReference>
<dbReference type="Pfam" id="PF00188">
    <property type="entry name" value="CAP"/>
    <property type="match status" value="1"/>
</dbReference>
<dbReference type="PANTHER" id="PTHR31157">
    <property type="entry name" value="SCP DOMAIN-CONTAINING PROTEIN"/>
    <property type="match status" value="1"/>
</dbReference>
<feature type="transmembrane region" description="Helical" evidence="1">
    <location>
        <begin position="375"/>
        <end position="397"/>
    </location>
</feature>
<evidence type="ECO:0000259" key="2">
    <source>
        <dbReference type="Pfam" id="PF00188"/>
    </source>
</evidence>